<dbReference type="CDD" id="cd00190">
    <property type="entry name" value="Tryp_SPc"/>
    <property type="match status" value="1"/>
</dbReference>
<keyword evidence="10 26" id="KW-0645">Protease</keyword>
<dbReference type="PROSITE" id="PS50923">
    <property type="entry name" value="SUSHI"/>
    <property type="match status" value="2"/>
</dbReference>
<evidence type="ECO:0000256" key="5">
    <source>
        <dbReference type="ARBA" id="ARBA00004613"/>
    </source>
</evidence>
<dbReference type="GO" id="GO:0006508">
    <property type="term" value="P:proteolysis"/>
    <property type="evidence" value="ECO:0007669"/>
    <property type="project" value="UniProtKB-KW"/>
</dbReference>
<dbReference type="FunCoup" id="A0A8J8YKQ8">
    <property type="interactions" value="20"/>
</dbReference>
<dbReference type="Gene3D" id="2.10.70.10">
    <property type="entry name" value="Complement Module, domain 1"/>
    <property type="match status" value="3"/>
</dbReference>
<dbReference type="Gene3D" id="3.40.50.410">
    <property type="entry name" value="von Willebrand factor, type A domain"/>
    <property type="match status" value="1"/>
</dbReference>
<reference evidence="31" key="3">
    <citation type="submission" date="2025-09" db="UniProtKB">
        <authorList>
            <consortium name="Ensembl"/>
        </authorList>
    </citation>
    <scope>IDENTIFICATION</scope>
    <source>
        <strain evidence="31">Brown Norway</strain>
    </source>
</reference>
<dbReference type="GO" id="GO:0046872">
    <property type="term" value="F:metal ion binding"/>
    <property type="evidence" value="ECO:0007669"/>
    <property type="project" value="UniProtKB-KW"/>
</dbReference>
<dbReference type="InterPro" id="IPR001254">
    <property type="entry name" value="Trypsin_dom"/>
</dbReference>
<feature type="domain" description="VWFA" evidence="28">
    <location>
        <begin position="300"/>
        <end position="498"/>
    </location>
</feature>
<dbReference type="GeneTree" id="ENSGT00940000162934"/>
<keyword evidence="17" id="KW-0180">Complement pathway</keyword>
<accession>A0A8J8YKQ8</accession>
<comment type="caution">
    <text evidence="25">Lacks conserved residue(s) required for the propagation of feature annotation.</text>
</comment>
<keyword evidence="18 25" id="KW-1015">Disulfide bond</keyword>
<reference evidence="31" key="1">
    <citation type="submission" date="2024-01" db="EMBL/GenBank/DDBJ databases">
        <title>GRCr8: a new rat reference genome assembly contstructed from accurate long reads and long range scaffolding.</title>
        <authorList>
            <person name="Doris P.A."/>
            <person name="Kalbfleisch T."/>
            <person name="Li K."/>
            <person name="Howe K."/>
            <person name="Wood J."/>
        </authorList>
    </citation>
    <scope>NUCLEOTIDE SEQUENCE [LARGE SCALE GENOMIC DNA]</scope>
    <source>
        <strain evidence="31">Brown Norway</strain>
    </source>
</reference>
<protein>
    <recommendedName>
        <fullName evidence="6">Complement C2</fullName>
    </recommendedName>
    <alternativeName>
        <fullName evidence="20">C3/C5 convertase</fullName>
    </alternativeName>
</protein>
<dbReference type="GO" id="GO:0009986">
    <property type="term" value="C:cell surface"/>
    <property type="evidence" value="ECO:0007669"/>
    <property type="project" value="UniProtKB-SubCell"/>
</dbReference>
<name>A0A8J8YKQ8_RAT</name>
<dbReference type="GO" id="GO:0160257">
    <property type="term" value="P:complement activation, GZMK pathway"/>
    <property type="evidence" value="ECO:0007669"/>
    <property type="project" value="Ensembl"/>
</dbReference>
<dbReference type="GO" id="GO:0106139">
    <property type="term" value="C:symbiont cell surface"/>
    <property type="evidence" value="ECO:0007669"/>
    <property type="project" value="Ensembl"/>
</dbReference>
<dbReference type="Reactome" id="R-RNO-977606">
    <property type="pathway name" value="Regulation of Complement cascade"/>
</dbReference>
<evidence type="ECO:0000313" key="33">
    <source>
        <dbReference type="RGD" id="2204"/>
    </source>
</evidence>
<keyword evidence="15 26" id="KW-0720">Serine protease</keyword>
<evidence type="ECO:0000256" key="3">
    <source>
        <dbReference type="ARBA" id="ARBA00001946"/>
    </source>
</evidence>
<keyword evidence="11" id="KW-0479">Metal-binding</keyword>
<dbReference type="AlphaFoldDB" id="A0A8J8YKQ8"/>
<dbReference type="PANTHER" id="PTHR46393">
    <property type="entry name" value="SUSHI DOMAIN-CONTAINING PROTEIN"/>
    <property type="match status" value="1"/>
</dbReference>
<feature type="domain" description="Peptidase S1" evidence="29">
    <location>
        <begin position="510"/>
        <end position="790"/>
    </location>
</feature>
<keyword evidence="35" id="KW-1267">Proteomics identification</keyword>
<dbReference type="InterPro" id="IPR035976">
    <property type="entry name" value="Sushi/SCR/CCP_sf"/>
</dbReference>
<feature type="signal peptide" evidence="27">
    <location>
        <begin position="1"/>
        <end position="34"/>
    </location>
</feature>
<dbReference type="GO" id="GO:0006958">
    <property type="term" value="P:complement activation, classical pathway"/>
    <property type="evidence" value="ECO:0007669"/>
    <property type="project" value="UniProtKB-KW"/>
</dbReference>
<evidence type="ECO:0000313" key="34">
    <source>
        <dbReference type="RGD" id="2231"/>
    </source>
</evidence>
<dbReference type="PROSITE" id="PS50240">
    <property type="entry name" value="TRYPSIN_DOM"/>
    <property type="match status" value="1"/>
</dbReference>
<comment type="subcellular location">
    <subcellularLocation>
        <location evidence="4">Cell surface</location>
    </subcellularLocation>
    <subcellularLocation>
        <location evidence="5">Secreted</location>
    </subcellularLocation>
</comment>
<evidence type="ECO:0000256" key="20">
    <source>
        <dbReference type="ARBA" id="ARBA00029636"/>
    </source>
</evidence>
<dbReference type="GO" id="GO:0004252">
    <property type="term" value="F:serine-type endopeptidase activity"/>
    <property type="evidence" value="ECO:0007669"/>
    <property type="project" value="UniProtKB-EC"/>
</dbReference>
<dbReference type="SUPFAM" id="SSF57535">
    <property type="entry name" value="Complement control module/SCR domain"/>
    <property type="match status" value="3"/>
</dbReference>
<evidence type="ECO:0000256" key="12">
    <source>
        <dbReference type="ARBA" id="ARBA00022729"/>
    </source>
</evidence>
<dbReference type="SUPFAM" id="SSF53300">
    <property type="entry name" value="vWA-like"/>
    <property type="match status" value="1"/>
</dbReference>
<evidence type="ECO:0000259" key="29">
    <source>
        <dbReference type="PROSITE" id="PS50240"/>
    </source>
</evidence>
<dbReference type="AGR" id="RGD:2204"/>
<dbReference type="Pfam" id="PF00089">
    <property type="entry name" value="Trypsin"/>
    <property type="match status" value="1"/>
</dbReference>
<feature type="disulfide bond" evidence="25">
    <location>
        <begin position="138"/>
        <end position="165"/>
    </location>
</feature>
<keyword evidence="12 27" id="KW-0732">Signal</keyword>
<dbReference type="PANTHER" id="PTHR46393:SF2">
    <property type="entry name" value="COMPLEMENT C2"/>
    <property type="match status" value="1"/>
</dbReference>
<keyword evidence="7" id="KW-0964">Secreted</keyword>
<dbReference type="RGD" id="2204">
    <property type="gene designation" value="Cfb"/>
</dbReference>
<gene>
    <name evidence="31 34" type="primary">C2</name>
    <name evidence="33" type="synonym">Cfb</name>
</gene>
<feature type="active site" description="Charge relay system" evidence="24">
    <location>
        <position position="609"/>
    </location>
</feature>
<dbReference type="InterPro" id="IPR043504">
    <property type="entry name" value="Peptidase_S1_PA_chymotrypsin"/>
</dbReference>
<evidence type="ECO:0000256" key="24">
    <source>
        <dbReference type="PIRSR" id="PIRSR001154-1"/>
    </source>
</evidence>
<dbReference type="Gene3D" id="2.40.10.10">
    <property type="entry name" value="Trypsin-like serine proteases"/>
    <property type="match status" value="2"/>
</dbReference>
<comment type="catalytic activity">
    <reaction evidence="1">
        <text>Selective cleavage of Arg-|-Ser bond in complement component C3 alpha-chain to form C3a and C3b, and Arg-|-Xaa bond in complement component C5 alpha-chain to form C5a and C5b.</text>
        <dbReference type="EC" id="3.4.21.43"/>
    </reaction>
</comment>
<evidence type="ECO:0000256" key="6">
    <source>
        <dbReference type="ARBA" id="ARBA00017023"/>
    </source>
</evidence>
<evidence type="ECO:0000256" key="9">
    <source>
        <dbReference type="ARBA" id="ARBA00022659"/>
    </source>
</evidence>
<dbReference type="Ensembl" id="ENSRNOT00000065044.6">
    <property type="protein sequence ID" value="ENSRNOP00000059051.3"/>
    <property type="gene ID" value="ENSRNOG00000051235.4"/>
</dbReference>
<dbReference type="InterPro" id="IPR033116">
    <property type="entry name" value="TRYPSIN_SER"/>
</dbReference>
<dbReference type="HOGENOM" id="CLU_264178_0_0_1"/>
<evidence type="ECO:0000313" key="32">
    <source>
        <dbReference type="Proteomes" id="UP000002494"/>
    </source>
</evidence>
<dbReference type="RGD" id="2231">
    <property type="gene designation" value="C2"/>
</dbReference>
<dbReference type="InterPro" id="IPR009003">
    <property type="entry name" value="Peptidase_S1_PA"/>
</dbReference>
<keyword evidence="19" id="KW-0325">Glycoprotein</keyword>
<dbReference type="InterPro" id="IPR018114">
    <property type="entry name" value="TRYPSIN_HIS"/>
</dbReference>
<evidence type="ECO:0000256" key="13">
    <source>
        <dbReference type="ARBA" id="ARBA00022737"/>
    </source>
</evidence>
<evidence type="ECO:0000259" key="30">
    <source>
        <dbReference type="PROSITE" id="PS50923"/>
    </source>
</evidence>
<dbReference type="FunFam" id="2.10.70.10:FF:000019">
    <property type="entry name" value="Complement factor b,-like"/>
    <property type="match status" value="2"/>
</dbReference>
<dbReference type="SUPFAM" id="SSF50494">
    <property type="entry name" value="Trypsin-like serine proteases"/>
    <property type="match status" value="1"/>
</dbReference>
<dbReference type="Pfam" id="PF00084">
    <property type="entry name" value="Sushi"/>
    <property type="match status" value="2"/>
</dbReference>
<dbReference type="InterPro" id="IPR000436">
    <property type="entry name" value="Sushi_SCR_CCP_dom"/>
</dbReference>
<evidence type="ECO:0000256" key="19">
    <source>
        <dbReference type="ARBA" id="ARBA00023180"/>
    </source>
</evidence>
<comment type="function">
    <text evidence="21">Precursor of the catalytic component of the C3 and C5 convertase complexes, which are part of the complement pathway, a cascade of proteins that leads to phagocytosis and breakdown of pathogens and signaling that strengthens the adaptive immune system. Component C2 is part of the classical, lectin and GZMK complement systems.</text>
</comment>
<dbReference type="PRINTS" id="PR00722">
    <property type="entry name" value="CHYMOTRYPSIN"/>
</dbReference>
<reference evidence="31" key="2">
    <citation type="submission" date="2025-08" db="UniProtKB">
        <authorList>
            <consortium name="Ensembl"/>
        </authorList>
    </citation>
    <scope>IDENTIFICATION</scope>
    <source>
        <strain evidence="31">Brown Norway</strain>
    </source>
</reference>
<feature type="domain" description="Sushi" evidence="30">
    <location>
        <begin position="108"/>
        <end position="167"/>
    </location>
</feature>
<feature type="domain" description="Sushi" evidence="30">
    <location>
        <begin position="170"/>
        <end position="228"/>
    </location>
</feature>
<evidence type="ECO:0000256" key="15">
    <source>
        <dbReference type="ARBA" id="ARBA00022825"/>
    </source>
</evidence>
<comment type="function">
    <text evidence="22">Catalytic component of the complement C3 and C5 convertase complexes. Following complement activation, recruited to the surface of pathogens by complement C4b opsonin to form the C3 convertase, or C3b and C4b opsonins to form the C5 convertase. As part of the C3 convertase, cleaves and activate C3 into C3a anaphylatoxin and C3b opsonin, the next components of the complement pathways. As part of the C5 convertase, cleaves and activate C5 into C5a anaphylatoxin and C5b component of the membrane attack complex.</text>
</comment>
<dbReference type="GO" id="GO:0005576">
    <property type="term" value="C:extracellular region"/>
    <property type="evidence" value="ECO:0007669"/>
    <property type="project" value="UniProtKB-SubCell"/>
</dbReference>
<evidence type="ECO:0000259" key="28">
    <source>
        <dbReference type="PROSITE" id="PS50234"/>
    </source>
</evidence>
<dbReference type="FunFam" id="2.10.70.10:FF:000052">
    <property type="entry name" value="Complement factor B"/>
    <property type="match status" value="1"/>
</dbReference>
<organism evidence="31 32">
    <name type="scientific">Rattus norvegicus</name>
    <name type="common">Rat</name>
    <dbReference type="NCBI Taxonomy" id="10116"/>
    <lineage>
        <taxon>Eukaryota</taxon>
        <taxon>Metazoa</taxon>
        <taxon>Chordata</taxon>
        <taxon>Craniata</taxon>
        <taxon>Vertebrata</taxon>
        <taxon>Euteleostomi</taxon>
        <taxon>Mammalia</taxon>
        <taxon>Eutheria</taxon>
        <taxon>Euarchontoglires</taxon>
        <taxon>Glires</taxon>
        <taxon>Rodentia</taxon>
        <taxon>Myomorpha</taxon>
        <taxon>Muroidea</taxon>
        <taxon>Muridae</taxon>
        <taxon>Murinae</taxon>
        <taxon>Rattus</taxon>
    </lineage>
</organism>
<dbReference type="SMART" id="SM00032">
    <property type="entry name" value="CCP"/>
    <property type="match status" value="3"/>
</dbReference>
<evidence type="ECO:0000256" key="17">
    <source>
        <dbReference type="ARBA" id="ARBA00022875"/>
    </source>
</evidence>
<evidence type="ECO:0000256" key="2">
    <source>
        <dbReference type="ARBA" id="ARBA00001936"/>
    </source>
</evidence>
<evidence type="ECO:0000256" key="14">
    <source>
        <dbReference type="ARBA" id="ARBA00022801"/>
    </source>
</evidence>
<evidence type="ECO:0000256" key="7">
    <source>
        <dbReference type="ARBA" id="ARBA00022525"/>
    </source>
</evidence>
<comment type="cofactor">
    <cofactor evidence="3">
        <name>Mg(2+)</name>
        <dbReference type="ChEBI" id="CHEBI:18420"/>
    </cofactor>
</comment>
<comment type="cofactor">
    <cofactor evidence="2">
        <name>Mn(2+)</name>
        <dbReference type="ChEBI" id="CHEBI:29035"/>
    </cofactor>
</comment>
<evidence type="ECO:0000256" key="11">
    <source>
        <dbReference type="ARBA" id="ARBA00022723"/>
    </source>
</evidence>
<dbReference type="Reactome" id="R-RNO-174577">
    <property type="pathway name" value="Activation of C3 and C5"/>
</dbReference>
<dbReference type="FunFam" id="3.40.50.410:FF:000065">
    <property type="entry name" value="Complement C2"/>
    <property type="match status" value="1"/>
</dbReference>
<dbReference type="PROSITE" id="PS50234">
    <property type="entry name" value="VWFA"/>
    <property type="match status" value="1"/>
</dbReference>
<dbReference type="AGR" id="RGD:2231"/>
<keyword evidence="13" id="KW-0677">Repeat</keyword>
<dbReference type="InterPro" id="IPR001314">
    <property type="entry name" value="Peptidase_S1A"/>
</dbReference>
<evidence type="ECO:0000256" key="27">
    <source>
        <dbReference type="SAM" id="SignalP"/>
    </source>
</evidence>
<dbReference type="InterPro" id="IPR036465">
    <property type="entry name" value="vWFA_dom_sf"/>
</dbReference>
<evidence type="ECO:0000256" key="8">
    <source>
        <dbReference type="ARBA" id="ARBA00022588"/>
    </source>
</evidence>
<dbReference type="InterPro" id="IPR011360">
    <property type="entry name" value="Compl_C2_B"/>
</dbReference>
<proteinExistence type="evidence at protein level"/>
<keyword evidence="16" id="KW-0391">Immunity</keyword>
<dbReference type="PROSITE" id="PS00135">
    <property type="entry name" value="TRYPSIN_SER"/>
    <property type="match status" value="1"/>
</dbReference>
<dbReference type="PROSITE" id="PS00134">
    <property type="entry name" value="TRYPSIN_HIS"/>
    <property type="match status" value="1"/>
</dbReference>
<comment type="subunit">
    <text evidence="23">Serine protease component of the C3 convertase, also named C4bC2b, composed of the serine protease complement C2b and complement C4b. Serine protease component of the C5 convertase, also named C4bC2bC3b, composed of the serine protease complement C2b, complement C3b, as well as complement C4b.</text>
</comment>
<dbReference type="InterPro" id="IPR002035">
    <property type="entry name" value="VWF_A"/>
</dbReference>
<dbReference type="GO" id="GO:2000427">
    <property type="term" value="P:positive regulation of apoptotic cell clearance"/>
    <property type="evidence" value="ECO:0007669"/>
    <property type="project" value="Ensembl"/>
</dbReference>
<dbReference type="FunFam" id="2.40.10.10:FF:000051">
    <property type="entry name" value="complement C2 isoform X1"/>
    <property type="match status" value="1"/>
</dbReference>
<sequence>MTFSLPWLSRSTVLETMAPLLALLALLQLGPGLAALSCPQNVNIVGGNFTLSRGWAPGSVLIYSCPLGRYPSPAWRECQSNGQWQTPRASSLPTLRSSRLAKAVCKPVRCPAPTSFENGIYIPRLGSYPVGGNLSFECEHGFTLRGSPVRYCRPNGVWDGETAVCDNGASHCPNPGISVGTMRTGSSFDLGDKVSYRCSSTNLVLTGSVERECLSNGVWSGSEPICRREYPQGTPRSPCPALVPADCHFPTEPYSYDFPEDVASALGTSFTHLLGATNPIQKRTENLGRKIQIQRSGHLNLYLLLDASQSVSEKDFNIFKESAFLMVDRIFSFEIKVSVAIITFASRPKIIMSVLNERSQNVMEVMDSLDSVCYKDHENATGTNTYEALNSVYLMMNNQMDRLGMETSAWQEIRHAIILLTDGKSNMGGSPKPAVDNIREILGISRNRNDYLDIYAIGVGKLDVDWKELNELGSKKDGERHAFILQDAKAVQQVFEHILDVSKLTDTICGVGNMSVNASDQERTPWQVTFKPKSKETCQGSLISDQWVLTAAHCFHDAQMEDRHLWRVIVGDPTSHHGKEFHVEEVLVAPGFNVHAKQSQGISEFYADDIALLKLSQRVKMSSHARPICLPCTVGANMALRRSPGSTCKDHETELLSQQKVPAHFVALNGNRMNINLRTGPERTSCIEAVSQNKGSFPGLTNVSEVVTDQFLCSGMEGDDSPCKGESGGAVFLERRYRFFQVGLVSWGLFDPCHGSSNKNLRRKPPHGVVPRDFHISLFRLQPWLRQHLDGVLDFLPL</sequence>
<dbReference type="SMART" id="SM00020">
    <property type="entry name" value="Tryp_SPc"/>
    <property type="match status" value="1"/>
</dbReference>
<dbReference type="SMART" id="SM00327">
    <property type="entry name" value="VWA"/>
    <property type="match status" value="1"/>
</dbReference>
<dbReference type="GO" id="GO:0006956">
    <property type="term" value="P:complement activation"/>
    <property type="evidence" value="ECO:0000318"/>
    <property type="project" value="GO_Central"/>
</dbReference>
<dbReference type="OMA" id="YTKPWHV"/>
<keyword evidence="14 26" id="KW-0378">Hydrolase</keyword>
<evidence type="ECO:0000256" key="1">
    <source>
        <dbReference type="ARBA" id="ARBA00000095"/>
    </source>
</evidence>
<dbReference type="Reactome" id="R-RNO-166663">
    <property type="pathway name" value="Initial triggering of complement"/>
</dbReference>
<feature type="chain" id="PRO_5035300766" description="Complement C2" evidence="27">
    <location>
        <begin position="35"/>
        <end position="798"/>
    </location>
</feature>
<evidence type="ECO:0000256" key="4">
    <source>
        <dbReference type="ARBA" id="ARBA00004241"/>
    </source>
</evidence>
<evidence type="ECO:0000256" key="23">
    <source>
        <dbReference type="ARBA" id="ARBA00093544"/>
    </source>
</evidence>
<evidence type="ECO:0000256" key="26">
    <source>
        <dbReference type="RuleBase" id="RU363034"/>
    </source>
</evidence>
<feature type="active site" description="Charge relay system" evidence="24">
    <location>
        <position position="727"/>
    </location>
</feature>
<dbReference type="Pfam" id="PF00092">
    <property type="entry name" value="VWA"/>
    <property type="match status" value="1"/>
</dbReference>
<evidence type="ECO:0000256" key="16">
    <source>
        <dbReference type="ARBA" id="ARBA00022859"/>
    </source>
</evidence>
<keyword evidence="8" id="KW-0399">Innate immunity</keyword>
<evidence type="ECO:0000313" key="31">
    <source>
        <dbReference type="Ensembl" id="ENSRNOP00000059051.3"/>
    </source>
</evidence>
<keyword evidence="32" id="KW-1185">Reference proteome</keyword>
<dbReference type="FunFam" id="2.40.10.10:FF:000046">
    <property type="entry name" value="Complement factor b,-like"/>
    <property type="match status" value="1"/>
</dbReference>
<dbReference type="PIRSF" id="PIRSF001154">
    <property type="entry name" value="Compl_C2_B"/>
    <property type="match status" value="1"/>
</dbReference>
<dbReference type="Proteomes" id="UP000002494">
    <property type="component" value="Chromosome 20"/>
</dbReference>
<evidence type="ECO:0000256" key="18">
    <source>
        <dbReference type="ARBA" id="ARBA00023157"/>
    </source>
</evidence>
<evidence type="ECO:0000256" key="21">
    <source>
        <dbReference type="ARBA" id="ARBA00093302"/>
    </source>
</evidence>
<dbReference type="CDD" id="cd00033">
    <property type="entry name" value="CCP"/>
    <property type="match status" value="3"/>
</dbReference>
<evidence type="ECO:0000256" key="22">
    <source>
        <dbReference type="ARBA" id="ARBA00093306"/>
    </source>
</evidence>
<feature type="active site" description="Charge relay system" evidence="24">
    <location>
        <position position="553"/>
    </location>
</feature>
<evidence type="ECO:0000256" key="25">
    <source>
        <dbReference type="PROSITE-ProRule" id="PRU00302"/>
    </source>
</evidence>
<keyword evidence="9 25" id="KW-0768">Sushi</keyword>
<dbReference type="GO" id="GO:0009617">
    <property type="term" value="P:response to bacterium"/>
    <property type="evidence" value="ECO:0000318"/>
    <property type="project" value="GO_Central"/>
</dbReference>
<evidence type="ECO:0000256" key="10">
    <source>
        <dbReference type="ARBA" id="ARBA00022670"/>
    </source>
</evidence>
<evidence type="ECO:0007829" key="35">
    <source>
        <dbReference type="PeptideAtlas" id="A0A8J8YKQ8"/>
    </source>
</evidence>